<dbReference type="RefSeq" id="WP_260978235.1">
    <property type="nucleotide sequence ID" value="NZ_JAODBU010000002.1"/>
</dbReference>
<keyword evidence="1" id="KW-1133">Transmembrane helix</keyword>
<reference evidence="2" key="1">
    <citation type="submission" date="2022-09" db="EMBL/GenBank/DDBJ databases">
        <title>Eubacterium sp. LFL-14 isolated from human feces.</title>
        <authorList>
            <person name="Liu F."/>
        </authorList>
    </citation>
    <scope>NUCLEOTIDE SEQUENCE</scope>
    <source>
        <strain evidence="2">LFL-14</strain>
    </source>
</reference>
<accession>A0ABT2LWZ2</accession>
<feature type="transmembrane region" description="Helical" evidence="1">
    <location>
        <begin position="28"/>
        <end position="46"/>
    </location>
</feature>
<evidence type="ECO:0000313" key="3">
    <source>
        <dbReference type="Proteomes" id="UP001431199"/>
    </source>
</evidence>
<proteinExistence type="predicted"/>
<dbReference type="EMBL" id="JAODBU010000002">
    <property type="protein sequence ID" value="MCT7397799.1"/>
    <property type="molecule type" value="Genomic_DNA"/>
</dbReference>
<dbReference type="Proteomes" id="UP001431199">
    <property type="component" value="Unassembled WGS sequence"/>
</dbReference>
<keyword evidence="1" id="KW-0812">Transmembrane</keyword>
<evidence type="ECO:0000256" key="1">
    <source>
        <dbReference type="SAM" id="Phobius"/>
    </source>
</evidence>
<sequence>MILLLIAVGSFFAGLLLAHECERKYHLFLLLCYIICGLSLFGLVVFSSSPTDYSTYTITQLEKIKISKTEVSNIEKLKISIAGNETESNPNNCKIKYSTNILDSKVDTDTYHINIQKSETGEKSIVKYKVRRKISHFKLLFSLDALGDMETMVYVIYDSGLL</sequence>
<keyword evidence="3" id="KW-1185">Reference proteome</keyword>
<keyword evidence="1" id="KW-0472">Membrane</keyword>
<comment type="caution">
    <text evidence="2">The sequence shown here is derived from an EMBL/GenBank/DDBJ whole genome shotgun (WGS) entry which is preliminary data.</text>
</comment>
<evidence type="ECO:0000313" key="2">
    <source>
        <dbReference type="EMBL" id="MCT7397799.1"/>
    </source>
</evidence>
<organism evidence="2 3">
    <name type="scientific">Eubacterium album</name>
    <dbReference type="NCBI Taxonomy" id="2978477"/>
    <lineage>
        <taxon>Bacteria</taxon>
        <taxon>Bacillati</taxon>
        <taxon>Bacillota</taxon>
        <taxon>Clostridia</taxon>
        <taxon>Eubacteriales</taxon>
        <taxon>Eubacteriaceae</taxon>
        <taxon>Eubacterium</taxon>
    </lineage>
</organism>
<protein>
    <submittedName>
        <fullName evidence="2">Uncharacterized protein</fullName>
    </submittedName>
</protein>
<gene>
    <name evidence="2" type="ORF">N5B56_01690</name>
</gene>
<name>A0ABT2LWZ2_9FIRM</name>